<dbReference type="PANTHER" id="PTHR31157:SF1">
    <property type="entry name" value="SCP DOMAIN-CONTAINING PROTEIN"/>
    <property type="match status" value="1"/>
</dbReference>
<feature type="domain" description="SCP" evidence="2">
    <location>
        <begin position="59"/>
        <end position="174"/>
    </location>
</feature>
<accession>A0A1F6EME0</accession>
<dbReference type="InterPro" id="IPR035940">
    <property type="entry name" value="CAP_sf"/>
</dbReference>
<dbReference type="PROSITE" id="PS51257">
    <property type="entry name" value="PROKAR_LIPOPROTEIN"/>
    <property type="match status" value="1"/>
</dbReference>
<name>A0A1F6EME0_9BACT</name>
<dbReference type="AlphaFoldDB" id="A0A1F6EME0"/>
<feature type="transmembrane region" description="Helical" evidence="1">
    <location>
        <begin position="244"/>
        <end position="262"/>
    </location>
</feature>
<organism evidence="3 4">
    <name type="scientific">Candidatus Kaiserbacteria bacterium RIFCSPLOWO2_01_FULL_50_24</name>
    <dbReference type="NCBI Taxonomy" id="1798507"/>
    <lineage>
        <taxon>Bacteria</taxon>
        <taxon>Candidatus Kaiseribacteriota</taxon>
    </lineage>
</organism>
<dbReference type="CDD" id="cd05379">
    <property type="entry name" value="CAP_bacterial"/>
    <property type="match status" value="1"/>
</dbReference>
<dbReference type="STRING" id="1798507.A3A34_00215"/>
<comment type="caution">
    <text evidence="3">The sequence shown here is derived from an EMBL/GenBank/DDBJ whole genome shotgun (WGS) entry which is preliminary data.</text>
</comment>
<dbReference type="PANTHER" id="PTHR31157">
    <property type="entry name" value="SCP DOMAIN-CONTAINING PROTEIN"/>
    <property type="match status" value="1"/>
</dbReference>
<dbReference type="Pfam" id="PF00188">
    <property type="entry name" value="CAP"/>
    <property type="match status" value="1"/>
</dbReference>
<dbReference type="Gene3D" id="3.40.33.10">
    <property type="entry name" value="CAP"/>
    <property type="match status" value="1"/>
</dbReference>
<reference evidence="3 4" key="1">
    <citation type="journal article" date="2016" name="Nat. Commun.">
        <title>Thousands of microbial genomes shed light on interconnected biogeochemical processes in an aquifer system.</title>
        <authorList>
            <person name="Anantharaman K."/>
            <person name="Brown C.T."/>
            <person name="Hug L.A."/>
            <person name="Sharon I."/>
            <person name="Castelle C.J."/>
            <person name="Probst A.J."/>
            <person name="Thomas B.C."/>
            <person name="Singh A."/>
            <person name="Wilkins M.J."/>
            <person name="Karaoz U."/>
            <person name="Brodie E.L."/>
            <person name="Williams K.H."/>
            <person name="Hubbard S.S."/>
            <person name="Banfield J.F."/>
        </authorList>
    </citation>
    <scope>NUCLEOTIDE SEQUENCE [LARGE SCALE GENOMIC DNA]</scope>
</reference>
<dbReference type="InterPro" id="IPR014044">
    <property type="entry name" value="CAP_dom"/>
</dbReference>
<evidence type="ECO:0000256" key="1">
    <source>
        <dbReference type="SAM" id="Phobius"/>
    </source>
</evidence>
<keyword evidence="1" id="KW-1133">Transmembrane helix</keyword>
<keyword evidence="1" id="KW-0472">Membrane</keyword>
<evidence type="ECO:0000313" key="3">
    <source>
        <dbReference type="EMBL" id="OGG74801.1"/>
    </source>
</evidence>
<dbReference type="Proteomes" id="UP000178587">
    <property type="component" value="Unassembled WGS sequence"/>
</dbReference>
<feature type="transmembrane region" description="Helical" evidence="1">
    <location>
        <begin position="274"/>
        <end position="290"/>
    </location>
</feature>
<keyword evidence="1" id="KW-0812">Transmembrane</keyword>
<proteinExistence type="predicted"/>
<sequence>MFRYVRRHKKSAYVPYQMAGTVLGACLLISVMLLGASWLQYLALSHNNFAAVVASVLADLANSDRRAHGAVELRVSEKLIVAAQAKANDMARIGYFSHNGPDGKEPWDWIREAGYDYKFAGENLAIQFSDSIDVERAWLASPMHRANILDTRFTEVGIATAYGLYQGQPTTLVVQMFGVPREVSPAKPVISSSESHIERATESEDEIVVLGVSSEELTPQGAEAAAQASFAEHVVASPQTSFRYAYQALLIFLLLFVAYLLVYELRQKHTRHSIYALMFALVLGGALFVADKQLFKSSVVTHTGTSFVISDAPE</sequence>
<feature type="transmembrane region" description="Helical" evidence="1">
    <location>
        <begin position="21"/>
        <end position="41"/>
    </location>
</feature>
<evidence type="ECO:0000313" key="4">
    <source>
        <dbReference type="Proteomes" id="UP000178587"/>
    </source>
</evidence>
<dbReference type="EMBL" id="MFLU01000015">
    <property type="protein sequence ID" value="OGG74801.1"/>
    <property type="molecule type" value="Genomic_DNA"/>
</dbReference>
<gene>
    <name evidence="3" type="ORF">A3A34_00215</name>
</gene>
<evidence type="ECO:0000259" key="2">
    <source>
        <dbReference type="Pfam" id="PF00188"/>
    </source>
</evidence>
<dbReference type="SUPFAM" id="SSF55797">
    <property type="entry name" value="PR-1-like"/>
    <property type="match status" value="1"/>
</dbReference>
<protein>
    <recommendedName>
        <fullName evidence="2">SCP domain-containing protein</fullName>
    </recommendedName>
</protein>